<accession>A0A2Z6FBK9</accession>
<organism evidence="10">
    <name type="scientific">Raphidocelis subcapitata</name>
    <dbReference type="NCBI Taxonomy" id="307507"/>
    <lineage>
        <taxon>Eukaryota</taxon>
        <taxon>Viridiplantae</taxon>
        <taxon>Chlorophyta</taxon>
        <taxon>core chlorophytes</taxon>
        <taxon>Chlorophyceae</taxon>
        <taxon>CS clade</taxon>
        <taxon>Sphaeropleales</taxon>
        <taxon>Selenastraceae</taxon>
        <taxon>Raphidocelis</taxon>
    </lineage>
</organism>
<feature type="compositionally biased region" description="Polar residues" evidence="8">
    <location>
        <begin position="138"/>
        <end position="170"/>
    </location>
</feature>
<feature type="compositionally biased region" description="Polar residues" evidence="8">
    <location>
        <begin position="222"/>
        <end position="231"/>
    </location>
</feature>
<evidence type="ECO:0000256" key="5">
    <source>
        <dbReference type="HAMAP-Rule" id="MF_01309"/>
    </source>
</evidence>
<dbReference type="InterPro" id="IPR001351">
    <property type="entry name" value="Ribosomal_uS3_C"/>
</dbReference>
<name>A0A2Z6FBK9_9CHLO</name>
<dbReference type="InterPro" id="IPR015946">
    <property type="entry name" value="KH_dom-like_a/b"/>
</dbReference>
<dbReference type="HAMAP" id="MF_01309_B">
    <property type="entry name" value="Ribosomal_uS3_B"/>
    <property type="match status" value="1"/>
</dbReference>
<dbReference type="GO" id="GO:0022627">
    <property type="term" value="C:cytosolic small ribosomal subunit"/>
    <property type="evidence" value="ECO:0007669"/>
    <property type="project" value="TreeGrafter"/>
</dbReference>
<feature type="compositionally biased region" description="Basic and acidic residues" evidence="8">
    <location>
        <begin position="176"/>
        <end position="187"/>
    </location>
</feature>
<dbReference type="Gene3D" id="3.30.1140.32">
    <property type="entry name" value="Ribosomal protein S3, C-terminal domain"/>
    <property type="match status" value="1"/>
</dbReference>
<dbReference type="InterPro" id="IPR018280">
    <property type="entry name" value="Ribosomal_uS3_CS"/>
</dbReference>
<dbReference type="GO" id="GO:0006412">
    <property type="term" value="P:translation"/>
    <property type="evidence" value="ECO:0007669"/>
    <property type="project" value="UniProtKB-UniRule"/>
</dbReference>
<feature type="region of interest" description="Disordered" evidence="8">
    <location>
        <begin position="222"/>
        <end position="249"/>
    </location>
</feature>
<evidence type="ECO:0000256" key="4">
    <source>
        <dbReference type="ARBA" id="ARBA00035154"/>
    </source>
</evidence>
<dbReference type="CDD" id="cd02412">
    <property type="entry name" value="KH-II_30S_S3"/>
    <property type="match status" value="1"/>
</dbReference>
<evidence type="ECO:0000313" key="10">
    <source>
        <dbReference type="EMBL" id="BBE24835.1"/>
    </source>
</evidence>
<dbReference type="InterPro" id="IPR036419">
    <property type="entry name" value="Ribosomal_S3_C_sf"/>
</dbReference>
<keyword evidence="7 10" id="KW-0934">Plastid</keyword>
<dbReference type="EMBL" id="AP018038">
    <property type="protein sequence ID" value="BBE24835.1"/>
    <property type="molecule type" value="Genomic_DNA"/>
</dbReference>
<dbReference type="Pfam" id="PF00189">
    <property type="entry name" value="Ribosomal_S3_C"/>
    <property type="match status" value="1"/>
</dbReference>
<gene>
    <name evidence="5 10" type="primary">rps3</name>
    <name evidence="10" type="ORF">Rsub_pt014</name>
</gene>
<keyword evidence="3 5" id="KW-0687">Ribonucleoprotein</keyword>
<dbReference type="SUPFAM" id="SSF54814">
    <property type="entry name" value="Prokaryotic type KH domain (KH-domain type II)"/>
    <property type="match status" value="1"/>
</dbReference>
<comment type="subunit">
    <text evidence="5 7">Part of the 30S ribosomal subunit.</text>
</comment>
<dbReference type="GO" id="GO:0003735">
    <property type="term" value="F:structural constituent of ribosome"/>
    <property type="evidence" value="ECO:0007669"/>
    <property type="project" value="InterPro"/>
</dbReference>
<evidence type="ECO:0000256" key="3">
    <source>
        <dbReference type="ARBA" id="ARBA00023274"/>
    </source>
</evidence>
<evidence type="ECO:0000259" key="9">
    <source>
        <dbReference type="Pfam" id="PF00189"/>
    </source>
</evidence>
<dbReference type="NCBIfam" id="TIGR01009">
    <property type="entry name" value="rpsC_bact"/>
    <property type="match status" value="1"/>
</dbReference>
<dbReference type="Gene3D" id="3.30.300.20">
    <property type="match status" value="1"/>
</dbReference>
<evidence type="ECO:0000256" key="6">
    <source>
        <dbReference type="RuleBase" id="RU003624"/>
    </source>
</evidence>
<comment type="similarity">
    <text evidence="1 5 6">Belongs to the universal ribosomal protein uS3 family.</text>
</comment>
<dbReference type="PROSITE" id="PS00548">
    <property type="entry name" value="RIBOSOMAL_S3"/>
    <property type="match status" value="1"/>
</dbReference>
<dbReference type="GO" id="GO:0003723">
    <property type="term" value="F:RNA binding"/>
    <property type="evidence" value="ECO:0007669"/>
    <property type="project" value="InterPro"/>
</dbReference>
<geneLocation type="chloroplast" evidence="10"/>
<feature type="domain" description="Small ribosomal subunit protein uS3 C-terminal" evidence="9">
    <location>
        <begin position="606"/>
        <end position="689"/>
    </location>
</feature>
<keyword evidence="2 5" id="KW-0689">Ribosomal protein</keyword>
<dbReference type="PANTHER" id="PTHR11760">
    <property type="entry name" value="30S/40S RIBOSOMAL PROTEIN S3"/>
    <property type="match status" value="1"/>
</dbReference>
<dbReference type="AlphaFoldDB" id="A0A2Z6FBK9"/>
<protein>
    <recommendedName>
        <fullName evidence="4 5">Small ribosomal subunit protein uS3c</fullName>
    </recommendedName>
</protein>
<dbReference type="InterPro" id="IPR009019">
    <property type="entry name" value="KH_sf_prok-type"/>
</dbReference>
<evidence type="ECO:0000256" key="7">
    <source>
        <dbReference type="RuleBase" id="RU003626"/>
    </source>
</evidence>
<dbReference type="InterPro" id="IPR057258">
    <property type="entry name" value="Ribosomal_uS3"/>
</dbReference>
<proteinExistence type="inferred from homology"/>
<comment type="subcellular location">
    <subcellularLocation>
        <location evidence="5 7">Plastid</location>
        <location evidence="5 7">Chloroplast</location>
    </subcellularLocation>
</comment>
<reference evidence="10" key="1">
    <citation type="journal article" date="2018" name="Sci. Rep.">
        <title>Raphidocelis subcapitata (=Pseudokirchneriella subcapitata) provides an insight into genome evolution and environmental adaptations in the Sphaeropleales.</title>
        <authorList>
            <person name="Suzuki S."/>
            <person name="Yamaguchi H."/>
            <person name="Nakajima N."/>
            <person name="Kawachi M."/>
        </authorList>
    </citation>
    <scope>NUCLEOTIDE SEQUENCE</scope>
    <source>
        <strain evidence="10">NIES-35</strain>
    </source>
</reference>
<dbReference type="PANTHER" id="PTHR11760:SF19">
    <property type="entry name" value="SMALL RIBOSOMAL SUBUNIT PROTEIN US3C"/>
    <property type="match status" value="1"/>
</dbReference>
<sequence>MGQKIHPLGFRVGITKRHQTVWFARFQKHQYAQTVLEDRFIHKTLEKLLPELLKKKYSNADETAKISQIKIERGFIPYEIGIQIHAQNCEAIKTAIDSLEVDANVFKNVLKNSFALDQASNDPTLLAVYGSNLSQNQRSMTEIGSAKTKPQSNLNPELRSQNSGWGTNRPANAAQRRTEKRFNKRKNSLERFRRRILENMLIVKKGKKITRQFQKPDLQINPLFTRSSGENSGMRRGRFGNSNATRLKGDGVRNLRDQQKTTGGDFSNLSPARLRSLLTDNRDQSQKTTKFMNVFLSKTNRQFLATLKMDLTEWNTYLENYKVEQIQRFGHLREAPLGYQFKWSLSRLKRYEKQPINILVKLLNILQKQALRKLEILRKEFFALGTISKMRSFAYFQRIRFIRALKTYIQQTKVEMIVKTKNKLGEMNGQISQDYSRIGKEKLLLGLTEKALKSKLTNLKNETRKFKLVEHLQSLIQRHRQRNLYLYLATISDSRKYLREIQKFTKQQANFLFGFTSETLAEADMLTQDENIKKDFVKSQLKKAIQKANLQNECQRSLQDVFLRQIQQQRLICQQNLALMPKISLKFYSVRPDVIETNASIVTDGIVDKLEKREAFRKVIKKVSEDLMKTNKVKGVKIQVSGRLNGAEIARSEWVRAGRVPLQTLRANIDYCYKTAQTIYGIIGVKVWIYRGYTKRSKNA</sequence>
<dbReference type="GO" id="GO:0009507">
    <property type="term" value="C:chloroplast"/>
    <property type="evidence" value="ECO:0007669"/>
    <property type="project" value="UniProtKB-SubCell"/>
</dbReference>
<feature type="region of interest" description="Disordered" evidence="8">
    <location>
        <begin position="138"/>
        <end position="187"/>
    </location>
</feature>
<evidence type="ECO:0000256" key="2">
    <source>
        <dbReference type="ARBA" id="ARBA00022980"/>
    </source>
</evidence>
<evidence type="ECO:0000256" key="1">
    <source>
        <dbReference type="ARBA" id="ARBA00010761"/>
    </source>
</evidence>
<dbReference type="SUPFAM" id="SSF54821">
    <property type="entry name" value="Ribosomal protein S3 C-terminal domain"/>
    <property type="match status" value="1"/>
</dbReference>
<keyword evidence="7 10" id="KW-0150">Chloroplast</keyword>
<evidence type="ECO:0000256" key="8">
    <source>
        <dbReference type="SAM" id="MobiDB-lite"/>
    </source>
</evidence>
<dbReference type="InterPro" id="IPR005704">
    <property type="entry name" value="Ribosomal_uS3_bac-typ"/>
</dbReference>